<comment type="caution">
    <text evidence="1">The sequence shown here is derived from an EMBL/GenBank/DDBJ whole genome shotgun (WGS) entry which is preliminary data.</text>
</comment>
<evidence type="ECO:0000313" key="2">
    <source>
        <dbReference type="Proteomes" id="UP001244297"/>
    </source>
</evidence>
<reference evidence="2" key="1">
    <citation type="journal article" date="2019" name="Int. J. Syst. Evol. Microbiol.">
        <title>The Global Catalogue of Microorganisms (GCM) 10K type strain sequencing project: providing services to taxonomists for standard genome sequencing and annotation.</title>
        <authorList>
            <consortium name="The Broad Institute Genomics Platform"/>
            <consortium name="The Broad Institute Genome Sequencing Center for Infectious Disease"/>
            <person name="Wu L."/>
            <person name="Ma J."/>
        </authorList>
    </citation>
    <scope>NUCLEOTIDE SEQUENCE [LARGE SCALE GENOMIC DNA]</scope>
    <source>
        <strain evidence="2">CECT 7806</strain>
    </source>
</reference>
<gene>
    <name evidence="1" type="ORF">QWZ18_03455</name>
</gene>
<proteinExistence type="predicted"/>
<name>A0ABT8AJ00_9HYPH</name>
<dbReference type="RefSeq" id="WP_238288588.1">
    <property type="nucleotide sequence ID" value="NZ_BPQS01000013.1"/>
</dbReference>
<keyword evidence="2" id="KW-1185">Reference proteome</keyword>
<accession>A0ABT8AJ00</accession>
<dbReference type="EMBL" id="JAUFPT010000007">
    <property type="protein sequence ID" value="MDN3569682.1"/>
    <property type="molecule type" value="Genomic_DNA"/>
</dbReference>
<evidence type="ECO:0000313" key="1">
    <source>
        <dbReference type="EMBL" id="MDN3569682.1"/>
    </source>
</evidence>
<organism evidence="1 2">
    <name type="scientific">Methylobacterium longum</name>
    <dbReference type="NCBI Taxonomy" id="767694"/>
    <lineage>
        <taxon>Bacteria</taxon>
        <taxon>Pseudomonadati</taxon>
        <taxon>Pseudomonadota</taxon>
        <taxon>Alphaproteobacteria</taxon>
        <taxon>Hyphomicrobiales</taxon>
        <taxon>Methylobacteriaceae</taxon>
        <taxon>Methylobacterium</taxon>
    </lineage>
</organism>
<sequence length="162" mass="16923">MPRSATAARAGAARILACAGGRSCARGVAVDQDFATSEEFARLPFDEDLLARGDLRCFAGLGFAVKDRLRCLSRLLRRAGLLTAVDEMARLVGSTQAFAVIKRRDVLDCAGRVLHLPQPAAARAPGAHRPTPVAARLAQALSGGTFLAEAASRLAATAANAR</sequence>
<dbReference type="Proteomes" id="UP001244297">
    <property type="component" value="Unassembled WGS sequence"/>
</dbReference>
<protein>
    <submittedName>
        <fullName evidence="1">Uncharacterized protein</fullName>
    </submittedName>
</protein>